<proteinExistence type="predicted"/>
<dbReference type="Proteomes" id="UP000444960">
    <property type="component" value="Unassembled WGS sequence"/>
</dbReference>
<reference evidence="2" key="1">
    <citation type="submission" date="2019-06" db="EMBL/GenBank/DDBJ databases">
        <title>Gordonia isolated from sludge of a wastewater treatment plant.</title>
        <authorList>
            <person name="Tamura T."/>
            <person name="Aoyama K."/>
            <person name="Kang Y."/>
            <person name="Saito S."/>
            <person name="Akiyama N."/>
            <person name="Yazawa K."/>
            <person name="Gonoi T."/>
            <person name="Mikami Y."/>
        </authorList>
    </citation>
    <scope>NUCLEOTIDE SEQUENCE [LARGE SCALE GENOMIC DNA]</scope>
    <source>
        <strain evidence="2">NBRC 107696</strain>
    </source>
</reference>
<evidence type="ECO:0000313" key="2">
    <source>
        <dbReference type="Proteomes" id="UP000444960"/>
    </source>
</evidence>
<dbReference type="EMBL" id="BJOV01000005">
    <property type="protein sequence ID" value="GEE03765.1"/>
    <property type="molecule type" value="Genomic_DNA"/>
</dbReference>
<dbReference type="AlphaFoldDB" id="A0A7I9VEP8"/>
<accession>A0A7I9VEP8</accession>
<name>A0A7I9VEP8_9ACTN</name>
<evidence type="ECO:0000313" key="1">
    <source>
        <dbReference type="EMBL" id="GEE03765.1"/>
    </source>
</evidence>
<organism evidence="1 2">
    <name type="scientific">Gordonia spumicola</name>
    <dbReference type="NCBI Taxonomy" id="589161"/>
    <lineage>
        <taxon>Bacteria</taxon>
        <taxon>Bacillati</taxon>
        <taxon>Actinomycetota</taxon>
        <taxon>Actinomycetes</taxon>
        <taxon>Mycobacteriales</taxon>
        <taxon>Gordoniaceae</taxon>
        <taxon>Gordonia</taxon>
    </lineage>
</organism>
<comment type="caution">
    <text evidence="1">The sequence shown here is derived from an EMBL/GenBank/DDBJ whole genome shotgun (WGS) entry which is preliminary data.</text>
</comment>
<gene>
    <name evidence="1" type="ORF">nbrc107696_42110</name>
</gene>
<protein>
    <submittedName>
        <fullName evidence="1">Uncharacterized protein</fullName>
    </submittedName>
</protein>
<keyword evidence="2" id="KW-1185">Reference proteome</keyword>
<dbReference type="RefSeq" id="WP_186349826.1">
    <property type="nucleotide sequence ID" value="NZ_BJOV01000005.1"/>
</dbReference>
<sequence length="242" mass="26678">MTVPERGIVATIDNRAVSRSEVLVWEDRRIDAAARKLGVSAPAQGPIAERRVAWLHAKREMGDDRILEKLSRDIAIADALARAQAGVSRRRRISSIDLLVPCGTARQFADWFNHITFSSDQDAMESACPDHFVLRIVDGKQQVVETNGGSPLTAGFDIDYDDVSSIVTPVDPMFDVRLDGVALGTTGKPIGGVRHQFRDTDAGVHARLTVEFPLPMLPTIVHGHRWHLACEFSNWFEAAFAV</sequence>